<evidence type="ECO:0000256" key="6">
    <source>
        <dbReference type="ARBA" id="ARBA00023065"/>
    </source>
</evidence>
<dbReference type="InParanoid" id="A0A0C2Z8Y7"/>
<name>A0A0C2Z8Y7_9AGAM</name>
<evidence type="ECO:0000256" key="4">
    <source>
        <dbReference type="ARBA" id="ARBA00022547"/>
    </source>
</evidence>
<dbReference type="GO" id="GO:0015078">
    <property type="term" value="F:proton transmembrane transporter activity"/>
    <property type="evidence" value="ECO:0007669"/>
    <property type="project" value="InterPro"/>
</dbReference>
<keyword evidence="3" id="KW-0813">Transport</keyword>
<keyword evidence="9" id="KW-0066">ATP synthesis</keyword>
<comment type="similarity">
    <text evidence="2">Belongs to the ATPase g subunit family.</text>
</comment>
<keyword evidence="11" id="KW-1185">Reference proteome</keyword>
<evidence type="ECO:0000313" key="11">
    <source>
        <dbReference type="Proteomes" id="UP000053989"/>
    </source>
</evidence>
<evidence type="ECO:0000256" key="3">
    <source>
        <dbReference type="ARBA" id="ARBA00022448"/>
    </source>
</evidence>
<keyword evidence="4" id="KW-0138">CF(0)</keyword>
<keyword evidence="7" id="KW-0496">Mitochondrion</keyword>
<accession>A0A0C2Z8Y7</accession>
<keyword evidence="5" id="KW-0375">Hydrogen ion transport</keyword>
<dbReference type="OrthoDB" id="437at2759"/>
<dbReference type="GO" id="GO:0031966">
    <property type="term" value="C:mitochondrial membrane"/>
    <property type="evidence" value="ECO:0007669"/>
    <property type="project" value="UniProtKB-SubCell"/>
</dbReference>
<evidence type="ECO:0000256" key="7">
    <source>
        <dbReference type="ARBA" id="ARBA00023128"/>
    </source>
</evidence>
<reference evidence="11" key="2">
    <citation type="submission" date="2015-01" db="EMBL/GenBank/DDBJ databases">
        <title>Evolutionary Origins and Diversification of the Mycorrhizal Mutualists.</title>
        <authorList>
            <consortium name="DOE Joint Genome Institute"/>
            <consortium name="Mycorrhizal Genomics Consortium"/>
            <person name="Kohler A."/>
            <person name="Kuo A."/>
            <person name="Nagy L.G."/>
            <person name="Floudas D."/>
            <person name="Copeland A."/>
            <person name="Barry K.W."/>
            <person name="Cichocki N."/>
            <person name="Veneault-Fourrey C."/>
            <person name="LaButti K."/>
            <person name="Lindquist E.A."/>
            <person name="Lipzen A."/>
            <person name="Lundell T."/>
            <person name="Morin E."/>
            <person name="Murat C."/>
            <person name="Riley R."/>
            <person name="Ohm R."/>
            <person name="Sun H."/>
            <person name="Tunlid A."/>
            <person name="Henrissat B."/>
            <person name="Grigoriev I.V."/>
            <person name="Hibbett D.S."/>
            <person name="Martin F."/>
        </authorList>
    </citation>
    <scope>NUCLEOTIDE SEQUENCE [LARGE SCALE GENOMIC DNA]</scope>
    <source>
        <strain evidence="11">Foug A</strain>
    </source>
</reference>
<sequence length="163" mass="18009">MIRTAFSSSPVSILRRAIRHPTRFASSTTTEAAQKKAQDALGTAQKQAEQLFETAKKSLGPLGERIGIMLGTYRQPLLYNAAVAREVAKQIYIAENLAPPRSLSTVVDAYRTIWARARDPAYLRGLLSTGEWARLAIYGVEAYGIFKIGEIIGRRSLVGYNLH</sequence>
<dbReference type="HOGENOM" id="CLU_118199_0_0_1"/>
<evidence type="ECO:0000256" key="1">
    <source>
        <dbReference type="ARBA" id="ARBA00004325"/>
    </source>
</evidence>
<keyword evidence="6" id="KW-0406">Ion transport</keyword>
<reference evidence="10 11" key="1">
    <citation type="submission" date="2014-04" db="EMBL/GenBank/DDBJ databases">
        <authorList>
            <consortium name="DOE Joint Genome Institute"/>
            <person name="Kuo A."/>
            <person name="Kohler A."/>
            <person name="Nagy L.G."/>
            <person name="Floudas D."/>
            <person name="Copeland A."/>
            <person name="Barry K.W."/>
            <person name="Cichocki N."/>
            <person name="Veneault-Fourrey C."/>
            <person name="LaButti K."/>
            <person name="Lindquist E.A."/>
            <person name="Lipzen A."/>
            <person name="Lundell T."/>
            <person name="Morin E."/>
            <person name="Murat C."/>
            <person name="Sun H."/>
            <person name="Tunlid A."/>
            <person name="Henrissat B."/>
            <person name="Grigoriev I.V."/>
            <person name="Hibbett D.S."/>
            <person name="Martin F."/>
            <person name="Nordberg H.P."/>
            <person name="Cantor M.N."/>
            <person name="Hua S.X."/>
        </authorList>
    </citation>
    <scope>NUCLEOTIDE SEQUENCE [LARGE SCALE GENOMIC DNA]</scope>
    <source>
        <strain evidence="10 11">Foug A</strain>
    </source>
</reference>
<comment type="subcellular location">
    <subcellularLocation>
        <location evidence="1">Mitochondrion membrane</location>
    </subcellularLocation>
</comment>
<organism evidence="10 11">
    <name type="scientific">Scleroderma citrinum Foug A</name>
    <dbReference type="NCBI Taxonomy" id="1036808"/>
    <lineage>
        <taxon>Eukaryota</taxon>
        <taxon>Fungi</taxon>
        <taxon>Dikarya</taxon>
        <taxon>Basidiomycota</taxon>
        <taxon>Agaricomycotina</taxon>
        <taxon>Agaricomycetes</taxon>
        <taxon>Agaricomycetidae</taxon>
        <taxon>Boletales</taxon>
        <taxon>Sclerodermatineae</taxon>
        <taxon>Sclerodermataceae</taxon>
        <taxon>Scleroderma</taxon>
    </lineage>
</organism>
<evidence type="ECO:0000256" key="2">
    <source>
        <dbReference type="ARBA" id="ARBA00005699"/>
    </source>
</evidence>
<dbReference type="Proteomes" id="UP000053989">
    <property type="component" value="Unassembled WGS sequence"/>
</dbReference>
<evidence type="ECO:0008006" key="12">
    <source>
        <dbReference type="Google" id="ProtNLM"/>
    </source>
</evidence>
<dbReference type="GO" id="GO:0045259">
    <property type="term" value="C:proton-transporting ATP synthase complex"/>
    <property type="evidence" value="ECO:0007669"/>
    <property type="project" value="UniProtKB-KW"/>
</dbReference>
<dbReference type="EMBL" id="KN822087">
    <property type="protein sequence ID" value="KIM58388.1"/>
    <property type="molecule type" value="Genomic_DNA"/>
</dbReference>
<dbReference type="STRING" id="1036808.A0A0C2Z8Y7"/>
<evidence type="ECO:0000256" key="9">
    <source>
        <dbReference type="ARBA" id="ARBA00023310"/>
    </source>
</evidence>
<evidence type="ECO:0000256" key="5">
    <source>
        <dbReference type="ARBA" id="ARBA00022781"/>
    </source>
</evidence>
<protein>
    <recommendedName>
        <fullName evidence="12">ATP synthase subunit</fullName>
    </recommendedName>
</protein>
<gene>
    <name evidence="10" type="ORF">SCLCIDRAFT_128386</name>
</gene>
<keyword evidence="8" id="KW-0472">Membrane</keyword>
<dbReference type="InterPro" id="IPR006808">
    <property type="entry name" value="ATP_synth_F0_gsu_mt"/>
</dbReference>
<dbReference type="AlphaFoldDB" id="A0A0C2Z8Y7"/>
<evidence type="ECO:0000313" key="10">
    <source>
        <dbReference type="EMBL" id="KIM58388.1"/>
    </source>
</evidence>
<proteinExistence type="inferred from homology"/>
<dbReference type="GO" id="GO:0015986">
    <property type="term" value="P:proton motive force-driven ATP synthesis"/>
    <property type="evidence" value="ECO:0007669"/>
    <property type="project" value="InterPro"/>
</dbReference>
<evidence type="ECO:0000256" key="8">
    <source>
        <dbReference type="ARBA" id="ARBA00023136"/>
    </source>
</evidence>
<dbReference type="FunCoup" id="A0A0C2Z8Y7">
    <property type="interactions" value="2"/>
</dbReference>
<dbReference type="Pfam" id="PF04718">
    <property type="entry name" value="ATP-synt_G"/>
    <property type="match status" value="1"/>
</dbReference>